<evidence type="ECO:0000256" key="4">
    <source>
        <dbReference type="ARBA" id="ARBA00022801"/>
    </source>
</evidence>
<dbReference type="SMART" id="SM00014">
    <property type="entry name" value="acidPPc"/>
    <property type="match status" value="1"/>
</dbReference>
<dbReference type="Proteomes" id="UP000178425">
    <property type="component" value="Unassembled WGS sequence"/>
</dbReference>
<evidence type="ECO:0000313" key="10">
    <source>
        <dbReference type="Proteomes" id="UP000178425"/>
    </source>
</evidence>
<feature type="transmembrane region" description="Helical" evidence="7">
    <location>
        <begin position="114"/>
        <end position="131"/>
    </location>
</feature>
<evidence type="ECO:0000256" key="6">
    <source>
        <dbReference type="ARBA" id="ARBA00023136"/>
    </source>
</evidence>
<keyword evidence="6 7" id="KW-0472">Membrane</keyword>
<evidence type="ECO:0000256" key="5">
    <source>
        <dbReference type="ARBA" id="ARBA00022989"/>
    </source>
</evidence>
<evidence type="ECO:0000259" key="8">
    <source>
        <dbReference type="SMART" id="SM00014"/>
    </source>
</evidence>
<evidence type="ECO:0000313" key="9">
    <source>
        <dbReference type="EMBL" id="OGF77744.1"/>
    </source>
</evidence>
<dbReference type="PANTHER" id="PTHR14969">
    <property type="entry name" value="SPHINGOSINE-1-PHOSPHATE PHOSPHOHYDROLASE"/>
    <property type="match status" value="1"/>
</dbReference>
<feature type="transmembrane region" description="Helical" evidence="7">
    <location>
        <begin position="160"/>
        <end position="178"/>
    </location>
</feature>
<dbReference type="Pfam" id="PF01569">
    <property type="entry name" value="PAP2"/>
    <property type="match status" value="1"/>
</dbReference>
<comment type="subcellular location">
    <subcellularLocation>
        <location evidence="1">Cell membrane</location>
        <topology evidence="1">Multi-pass membrane protein</topology>
    </subcellularLocation>
</comment>
<evidence type="ECO:0000256" key="2">
    <source>
        <dbReference type="ARBA" id="ARBA00022475"/>
    </source>
</evidence>
<name>A0A1F5WQ60_9BACT</name>
<keyword evidence="2" id="KW-1003">Cell membrane</keyword>
<evidence type="ECO:0000256" key="1">
    <source>
        <dbReference type="ARBA" id="ARBA00004651"/>
    </source>
</evidence>
<dbReference type="Gene3D" id="1.20.144.10">
    <property type="entry name" value="Phosphatidic acid phosphatase type 2/haloperoxidase"/>
    <property type="match status" value="1"/>
</dbReference>
<keyword evidence="4" id="KW-0378">Hydrolase</keyword>
<feature type="domain" description="Phosphatidic acid phosphatase type 2/haloperoxidase" evidence="8">
    <location>
        <begin position="57"/>
        <end position="175"/>
    </location>
</feature>
<dbReference type="SUPFAM" id="SSF48317">
    <property type="entry name" value="Acid phosphatase/Vanadium-dependent haloperoxidase"/>
    <property type="match status" value="1"/>
</dbReference>
<dbReference type="GO" id="GO:0016787">
    <property type="term" value="F:hydrolase activity"/>
    <property type="evidence" value="ECO:0007669"/>
    <property type="project" value="UniProtKB-KW"/>
</dbReference>
<comment type="caution">
    <text evidence="9">The sequence shown here is derived from an EMBL/GenBank/DDBJ whole genome shotgun (WGS) entry which is preliminary data.</text>
</comment>
<evidence type="ECO:0000256" key="3">
    <source>
        <dbReference type="ARBA" id="ARBA00022692"/>
    </source>
</evidence>
<dbReference type="GO" id="GO:0005886">
    <property type="term" value="C:plasma membrane"/>
    <property type="evidence" value="ECO:0007669"/>
    <property type="project" value="UniProtKB-SubCell"/>
</dbReference>
<keyword evidence="3 7" id="KW-0812">Transmembrane</keyword>
<organism evidence="9 10">
    <name type="scientific">Candidatus Giovannonibacteria bacterium RIFCSPHIGHO2_02_43_13</name>
    <dbReference type="NCBI Taxonomy" id="1798330"/>
    <lineage>
        <taxon>Bacteria</taxon>
        <taxon>Candidatus Giovannoniibacteriota</taxon>
    </lineage>
</organism>
<dbReference type="InterPro" id="IPR036938">
    <property type="entry name" value="PAP2/HPO_sf"/>
</dbReference>
<feature type="transmembrane region" description="Helical" evidence="7">
    <location>
        <begin position="26"/>
        <end position="47"/>
    </location>
</feature>
<sequence>MYQLDLTIFRWLNSWVGVNDFLDWNILFRAEYLLYVMIVAVFLFYAFDKNIGRVKLAIIHAFSAGILSRFVFTEIIRFFYDRPRPFDMPAEALAKAGVLVNKLIEQSPGHSMPSGHASFSFALAMAVYYYYPKTSIVFFLGALAMGAGRVSAGVHWPSDIFGGMIVGIFSAWLINFIFKKLK</sequence>
<protein>
    <recommendedName>
        <fullName evidence="8">Phosphatidic acid phosphatase type 2/haloperoxidase domain-containing protein</fullName>
    </recommendedName>
</protein>
<dbReference type="EMBL" id="MFHI01000035">
    <property type="protein sequence ID" value="OGF77744.1"/>
    <property type="molecule type" value="Genomic_DNA"/>
</dbReference>
<keyword evidence="5 7" id="KW-1133">Transmembrane helix</keyword>
<accession>A0A1F5WQ60</accession>
<proteinExistence type="predicted"/>
<feature type="transmembrane region" description="Helical" evidence="7">
    <location>
        <begin position="59"/>
        <end position="80"/>
    </location>
</feature>
<dbReference type="AlphaFoldDB" id="A0A1F5WQ60"/>
<reference evidence="9 10" key="1">
    <citation type="journal article" date="2016" name="Nat. Commun.">
        <title>Thousands of microbial genomes shed light on interconnected biogeochemical processes in an aquifer system.</title>
        <authorList>
            <person name="Anantharaman K."/>
            <person name="Brown C.T."/>
            <person name="Hug L.A."/>
            <person name="Sharon I."/>
            <person name="Castelle C.J."/>
            <person name="Probst A.J."/>
            <person name="Thomas B.C."/>
            <person name="Singh A."/>
            <person name="Wilkins M.J."/>
            <person name="Karaoz U."/>
            <person name="Brodie E.L."/>
            <person name="Williams K.H."/>
            <person name="Hubbard S.S."/>
            <person name="Banfield J.F."/>
        </authorList>
    </citation>
    <scope>NUCLEOTIDE SEQUENCE [LARGE SCALE GENOMIC DNA]</scope>
</reference>
<gene>
    <name evidence="9" type="ORF">A2W54_03150</name>
</gene>
<dbReference type="PANTHER" id="PTHR14969:SF62">
    <property type="entry name" value="DECAPRENYLPHOSPHORYL-5-PHOSPHORIBOSE PHOSPHATASE RV3807C-RELATED"/>
    <property type="match status" value="1"/>
</dbReference>
<dbReference type="InterPro" id="IPR000326">
    <property type="entry name" value="PAP2/HPO"/>
</dbReference>
<evidence type="ECO:0000256" key="7">
    <source>
        <dbReference type="SAM" id="Phobius"/>
    </source>
</evidence>